<evidence type="ECO:0000256" key="6">
    <source>
        <dbReference type="ARBA" id="ARBA00023014"/>
    </source>
</evidence>
<gene>
    <name evidence="8" type="primary">albA_2</name>
    <name evidence="8" type="ORF">MAMMFC1_01989</name>
</gene>
<dbReference type="PANTHER" id="PTHR11228:SF7">
    <property type="entry name" value="PQQA PEPTIDE CYCLASE"/>
    <property type="match status" value="1"/>
</dbReference>
<dbReference type="Pfam" id="PF04055">
    <property type="entry name" value="Radical_SAM"/>
    <property type="match status" value="1"/>
</dbReference>
<name>A0A348AJR3_9FIRM</name>
<keyword evidence="9" id="KW-1185">Reference proteome</keyword>
<proteinExistence type="predicted"/>
<evidence type="ECO:0000256" key="1">
    <source>
        <dbReference type="ARBA" id="ARBA00001966"/>
    </source>
</evidence>
<keyword evidence="2" id="KW-0004">4Fe-4S</keyword>
<dbReference type="SMART" id="SM00729">
    <property type="entry name" value="Elp3"/>
    <property type="match status" value="1"/>
</dbReference>
<dbReference type="InterPro" id="IPR050377">
    <property type="entry name" value="Radical_SAM_PqqE_MftC-like"/>
</dbReference>
<dbReference type="SFLD" id="SFLDS00029">
    <property type="entry name" value="Radical_SAM"/>
    <property type="match status" value="2"/>
</dbReference>
<dbReference type="GO" id="GO:0046872">
    <property type="term" value="F:metal ion binding"/>
    <property type="evidence" value="ECO:0007669"/>
    <property type="project" value="UniProtKB-KW"/>
</dbReference>
<evidence type="ECO:0000256" key="4">
    <source>
        <dbReference type="ARBA" id="ARBA00022723"/>
    </source>
</evidence>
<dbReference type="GO" id="GO:0003824">
    <property type="term" value="F:catalytic activity"/>
    <property type="evidence" value="ECO:0007669"/>
    <property type="project" value="InterPro"/>
</dbReference>
<dbReference type="Proteomes" id="UP000276437">
    <property type="component" value="Chromosome"/>
</dbReference>
<evidence type="ECO:0000313" key="9">
    <source>
        <dbReference type="Proteomes" id="UP000276437"/>
    </source>
</evidence>
<dbReference type="PIRSF" id="PIRSF037420">
    <property type="entry name" value="PQQ_syn_pqqE"/>
    <property type="match status" value="1"/>
</dbReference>
<dbReference type="InterPro" id="IPR017200">
    <property type="entry name" value="PqqE-like"/>
</dbReference>
<dbReference type="AlphaFoldDB" id="A0A348AJR3"/>
<feature type="domain" description="Radical SAM core" evidence="7">
    <location>
        <begin position="7"/>
        <end position="222"/>
    </location>
</feature>
<dbReference type="NCBIfam" id="TIGR04085">
    <property type="entry name" value="rSAM_more_4Fe4S"/>
    <property type="match status" value="1"/>
</dbReference>
<dbReference type="InterPro" id="IPR006638">
    <property type="entry name" value="Elp3/MiaA/NifB-like_rSAM"/>
</dbReference>
<organism evidence="8 9">
    <name type="scientific">Methylomusa anaerophila</name>
    <dbReference type="NCBI Taxonomy" id="1930071"/>
    <lineage>
        <taxon>Bacteria</taxon>
        <taxon>Bacillati</taxon>
        <taxon>Bacillota</taxon>
        <taxon>Negativicutes</taxon>
        <taxon>Selenomonadales</taxon>
        <taxon>Sporomusaceae</taxon>
        <taxon>Methylomusa</taxon>
    </lineage>
</organism>
<dbReference type="Pfam" id="PF13186">
    <property type="entry name" value="SPASM"/>
    <property type="match status" value="1"/>
</dbReference>
<dbReference type="SFLD" id="SFLDG01067">
    <property type="entry name" value="SPASM/twitch_domain_containing"/>
    <property type="match status" value="2"/>
</dbReference>
<keyword evidence="3" id="KW-0949">S-adenosyl-L-methionine</keyword>
<keyword evidence="5" id="KW-0408">Iron</keyword>
<dbReference type="RefSeq" id="WP_126308345.1">
    <property type="nucleotide sequence ID" value="NZ_AP018449.1"/>
</dbReference>
<evidence type="ECO:0000256" key="2">
    <source>
        <dbReference type="ARBA" id="ARBA00022485"/>
    </source>
</evidence>
<dbReference type="GO" id="GO:0051539">
    <property type="term" value="F:4 iron, 4 sulfur cluster binding"/>
    <property type="evidence" value="ECO:0007669"/>
    <property type="project" value="UniProtKB-KW"/>
</dbReference>
<dbReference type="EMBL" id="AP018449">
    <property type="protein sequence ID" value="BBB91311.1"/>
    <property type="molecule type" value="Genomic_DNA"/>
</dbReference>
<dbReference type="CDD" id="cd01335">
    <property type="entry name" value="Radical_SAM"/>
    <property type="match status" value="1"/>
</dbReference>
<dbReference type="SFLD" id="SFLDG01387">
    <property type="entry name" value="BtrN-like_SPASM_domain_contain"/>
    <property type="match status" value="1"/>
</dbReference>
<dbReference type="SUPFAM" id="SSF102114">
    <property type="entry name" value="Radical SAM enzymes"/>
    <property type="match status" value="1"/>
</dbReference>
<sequence length="366" mass="41447">MGSISHLSSPIHIWWDITRQCNLRCLHCYSCASQRSETELTTEEVFGIIDQLKAMNIGYVYILGGEPLLRSDFDIILDYFSKAQIPLMLNTNGWFVDNHWAEKISESSVKQLRFSVDGCNAETHDALRQKKGSFERVVNAIKICRETSIPLISCSFTITKHNMHEIQPTVDLLAKLGVDQIQFGPISNTGRASEHPQLLLEANDTQGIANILSQCINDYGDKIFIYSVDGIYDKPCTQCVKEGMVKPMFMGCLAGRTCCCIDWEGKVIPCLLKREPVAGSLRETPFQDIWDHAPVFNYMRRHRGAEYPECNECIYGDVCARECPLAQSQKTYGYHERRERIQSLPLENAAKPVSCSLTGYCHNSLR</sequence>
<protein>
    <submittedName>
        <fullName evidence="8">Antilisterial bacteriocin subtilosin biosynthesis protein AlbA</fullName>
    </submittedName>
</protein>
<evidence type="ECO:0000256" key="5">
    <source>
        <dbReference type="ARBA" id="ARBA00023004"/>
    </source>
</evidence>
<comment type="cofactor">
    <cofactor evidence="1">
        <name>[4Fe-4S] cluster</name>
        <dbReference type="ChEBI" id="CHEBI:49883"/>
    </cofactor>
</comment>
<dbReference type="PANTHER" id="PTHR11228">
    <property type="entry name" value="RADICAL SAM DOMAIN PROTEIN"/>
    <property type="match status" value="1"/>
</dbReference>
<dbReference type="PROSITE" id="PS51918">
    <property type="entry name" value="RADICAL_SAM"/>
    <property type="match status" value="1"/>
</dbReference>
<keyword evidence="4" id="KW-0479">Metal-binding</keyword>
<evidence type="ECO:0000259" key="7">
    <source>
        <dbReference type="PROSITE" id="PS51918"/>
    </source>
</evidence>
<dbReference type="Gene3D" id="3.20.20.70">
    <property type="entry name" value="Aldolase class I"/>
    <property type="match status" value="1"/>
</dbReference>
<dbReference type="OrthoDB" id="7021155at2"/>
<evidence type="ECO:0000256" key="3">
    <source>
        <dbReference type="ARBA" id="ARBA00022691"/>
    </source>
</evidence>
<dbReference type="InterPro" id="IPR007197">
    <property type="entry name" value="rSAM"/>
</dbReference>
<dbReference type="KEGG" id="mana:MAMMFC1_01989"/>
<reference evidence="8 9" key="1">
    <citation type="journal article" date="2018" name="Int. J. Syst. Evol. Microbiol.">
        <title>Methylomusa anaerophila gen. nov., sp. nov., an anaerobic methanol-utilizing bacterium isolated from a microbial fuel cell.</title>
        <authorList>
            <person name="Amano N."/>
            <person name="Yamamuro A."/>
            <person name="Miyahara M."/>
            <person name="Kouzuma A."/>
            <person name="Abe T."/>
            <person name="Watanabe K."/>
        </authorList>
    </citation>
    <scope>NUCLEOTIDE SEQUENCE [LARGE SCALE GENOMIC DNA]</scope>
    <source>
        <strain evidence="8 9">MMFC1</strain>
    </source>
</reference>
<accession>A0A348AJR3</accession>
<dbReference type="SFLD" id="SFLDG01386">
    <property type="entry name" value="main_SPASM_domain-containing"/>
    <property type="match status" value="1"/>
</dbReference>
<dbReference type="InterPro" id="IPR034391">
    <property type="entry name" value="AdoMet-like_SPASM_containing"/>
</dbReference>
<evidence type="ECO:0000313" key="8">
    <source>
        <dbReference type="EMBL" id="BBB91311.1"/>
    </source>
</evidence>
<dbReference type="InterPro" id="IPR023885">
    <property type="entry name" value="4Fe4S-binding_SPASM_dom"/>
</dbReference>
<dbReference type="InterPro" id="IPR058240">
    <property type="entry name" value="rSAM_sf"/>
</dbReference>
<dbReference type="InterPro" id="IPR013785">
    <property type="entry name" value="Aldolase_TIM"/>
</dbReference>
<keyword evidence="6" id="KW-0411">Iron-sulfur</keyword>